<evidence type="ECO:0000259" key="1">
    <source>
        <dbReference type="SMART" id="SM00587"/>
    </source>
</evidence>
<dbReference type="Gene3D" id="3.90.1200.10">
    <property type="match status" value="1"/>
</dbReference>
<organism evidence="2 3">
    <name type="scientific">Brenthis ino</name>
    <name type="common">lesser marbled fritillary</name>
    <dbReference type="NCBI Taxonomy" id="405034"/>
    <lineage>
        <taxon>Eukaryota</taxon>
        <taxon>Metazoa</taxon>
        <taxon>Ecdysozoa</taxon>
        <taxon>Arthropoda</taxon>
        <taxon>Hexapoda</taxon>
        <taxon>Insecta</taxon>
        <taxon>Pterygota</taxon>
        <taxon>Neoptera</taxon>
        <taxon>Endopterygota</taxon>
        <taxon>Lepidoptera</taxon>
        <taxon>Glossata</taxon>
        <taxon>Ditrysia</taxon>
        <taxon>Papilionoidea</taxon>
        <taxon>Nymphalidae</taxon>
        <taxon>Heliconiinae</taxon>
        <taxon>Argynnini</taxon>
        <taxon>Brenthis</taxon>
    </lineage>
</organism>
<name>A0A8J9YGJ9_9NEOP</name>
<feature type="non-terminal residue" evidence="2">
    <location>
        <position position="401"/>
    </location>
</feature>
<sequence length="401" mass="47747">MDRINYKCDEVKLHKEFSEKIVERIFNIIKKQGYISYDVEARKISTGGNNFLGELYEINIKGKIKEVHTETNIFLKHIIYNNDFKVYSIPEVYAKEAFLYTELGKIFYELQDEADIPLQDRFKLVKGYDETNSEVIILENLTQKGFKTMFRSDVMSIEFAKLSVEQLARFHGLSFVLQRKRQEYFDAKIKPIKQSFVYNEYWNDFIRRICKVSVAKLDDETKKNIWTFFDSSLEKYPKYMNGTDMPFKTLCHGDYKMNNILMKETDGVIAEVIPIDFQQIYYGCPVIDLIYFLYASSDRSFRKKYLIYLKDYYFDSLKCFLGYFDIDVIEFCTKEDFDTCFQNSLDYALMYTLYMLPMFFICDDVPDLSKDDILEMPIKVDENFYNRMQGIIDDFIELGII</sequence>
<evidence type="ECO:0000313" key="2">
    <source>
        <dbReference type="EMBL" id="CAH0730049.1"/>
    </source>
</evidence>
<dbReference type="AlphaFoldDB" id="A0A8J9YGJ9"/>
<keyword evidence="3" id="KW-1185">Reference proteome</keyword>
<dbReference type="Pfam" id="PF02958">
    <property type="entry name" value="EcKL"/>
    <property type="match status" value="1"/>
</dbReference>
<dbReference type="InterPro" id="IPR011009">
    <property type="entry name" value="Kinase-like_dom_sf"/>
</dbReference>
<dbReference type="OrthoDB" id="191037at2759"/>
<feature type="domain" description="CHK kinase-like" evidence="1">
    <location>
        <begin position="136"/>
        <end position="323"/>
    </location>
</feature>
<dbReference type="Proteomes" id="UP000838878">
    <property type="component" value="Chromosome 8"/>
</dbReference>
<accession>A0A8J9YGJ9</accession>
<dbReference type="SMART" id="SM00587">
    <property type="entry name" value="CHK"/>
    <property type="match status" value="1"/>
</dbReference>
<reference evidence="2" key="1">
    <citation type="submission" date="2021-12" db="EMBL/GenBank/DDBJ databases">
        <authorList>
            <person name="Martin H S."/>
        </authorList>
    </citation>
    <scope>NUCLEOTIDE SEQUENCE</scope>
</reference>
<gene>
    <name evidence="2" type="ORF">BINO364_LOCUS15073</name>
</gene>
<dbReference type="SUPFAM" id="SSF56112">
    <property type="entry name" value="Protein kinase-like (PK-like)"/>
    <property type="match status" value="1"/>
</dbReference>
<dbReference type="InterPro" id="IPR015897">
    <property type="entry name" value="CHK_kinase-like"/>
</dbReference>
<dbReference type="PANTHER" id="PTHR11012:SF8">
    <property type="entry name" value="JUVENILE HORMONE-INDUCIBLE PROTEIN 26"/>
    <property type="match status" value="1"/>
</dbReference>
<protein>
    <recommendedName>
        <fullName evidence="1">CHK kinase-like domain-containing protein</fullName>
    </recommendedName>
</protein>
<evidence type="ECO:0000313" key="3">
    <source>
        <dbReference type="Proteomes" id="UP000838878"/>
    </source>
</evidence>
<dbReference type="InterPro" id="IPR004119">
    <property type="entry name" value="EcKL"/>
</dbReference>
<dbReference type="PANTHER" id="PTHR11012">
    <property type="entry name" value="PROTEIN KINASE-LIKE DOMAIN-CONTAINING"/>
    <property type="match status" value="1"/>
</dbReference>
<proteinExistence type="predicted"/>
<dbReference type="EMBL" id="OV170228">
    <property type="protein sequence ID" value="CAH0730049.1"/>
    <property type="molecule type" value="Genomic_DNA"/>
</dbReference>